<accession>A0A9X7BMD3</accession>
<organism evidence="2 3">
    <name type="scientific">Bacillus thuringiensis</name>
    <dbReference type="NCBI Taxonomy" id="1428"/>
    <lineage>
        <taxon>Bacteria</taxon>
        <taxon>Bacillati</taxon>
        <taxon>Bacillota</taxon>
        <taxon>Bacilli</taxon>
        <taxon>Bacillales</taxon>
        <taxon>Bacillaceae</taxon>
        <taxon>Bacillus</taxon>
        <taxon>Bacillus cereus group</taxon>
    </lineage>
</organism>
<comment type="caution">
    <text evidence="2">The sequence shown here is derived from an EMBL/GenBank/DDBJ whole genome shotgun (WGS) entry which is preliminary data.</text>
</comment>
<dbReference type="Proteomes" id="UP000223366">
    <property type="component" value="Unassembled WGS sequence"/>
</dbReference>
<keyword evidence="1" id="KW-0175">Coiled coil</keyword>
<proteinExistence type="predicted"/>
<dbReference type="EMBL" id="NVDU01000046">
    <property type="protein sequence ID" value="PFV28642.1"/>
    <property type="molecule type" value="Genomic_DNA"/>
</dbReference>
<name>A0A9X7BMD3_BACTU</name>
<gene>
    <name evidence="2" type="ORF">COK99_20080</name>
</gene>
<protein>
    <submittedName>
        <fullName evidence="2">Uncharacterized protein</fullName>
    </submittedName>
</protein>
<feature type="coiled-coil region" evidence="1">
    <location>
        <begin position="61"/>
        <end position="91"/>
    </location>
</feature>
<dbReference type="AlphaFoldDB" id="A0A9X7BMD3"/>
<evidence type="ECO:0000313" key="2">
    <source>
        <dbReference type="EMBL" id="PFV28642.1"/>
    </source>
</evidence>
<evidence type="ECO:0000256" key="1">
    <source>
        <dbReference type="SAM" id="Coils"/>
    </source>
</evidence>
<sequence>MLLLQLILNILLGNPHERQEKIRENIRLLCEEKEFNDLIEKHGRWILLNLKIRKHIGKYNIQDLRGNSNNLKNLCEELEEIIKKRNKKKKIL</sequence>
<dbReference type="RefSeq" id="WP_098685907.1">
    <property type="nucleotide sequence ID" value="NZ_CP185991.1"/>
</dbReference>
<reference evidence="2 3" key="1">
    <citation type="submission" date="2017-09" db="EMBL/GenBank/DDBJ databases">
        <title>Large-scale bioinformatics analysis of Bacillus genomes uncovers conserved roles of natural products in bacterial physiology.</title>
        <authorList>
            <consortium name="Agbiome Team Llc"/>
            <person name="Bleich R.M."/>
            <person name="Grubbs K.J."/>
            <person name="Santa Maria K.C."/>
            <person name="Allen S.E."/>
            <person name="Farag S."/>
            <person name="Shank E.A."/>
            <person name="Bowers A."/>
        </authorList>
    </citation>
    <scope>NUCLEOTIDE SEQUENCE [LARGE SCALE GENOMIC DNA]</scope>
    <source>
        <strain evidence="2 3">AFS060060</strain>
    </source>
</reference>
<evidence type="ECO:0000313" key="3">
    <source>
        <dbReference type="Proteomes" id="UP000223366"/>
    </source>
</evidence>